<evidence type="ECO:0000313" key="1">
    <source>
        <dbReference type="EMBL" id="RAR85025.1"/>
    </source>
</evidence>
<name>A0A328ZI65_9BURK</name>
<gene>
    <name evidence="1" type="ORF">AX018_1008118</name>
</gene>
<dbReference type="Gene3D" id="3.40.50.300">
    <property type="entry name" value="P-loop containing nucleotide triphosphate hydrolases"/>
    <property type="match status" value="1"/>
</dbReference>
<dbReference type="OrthoDB" id="5684611at2"/>
<dbReference type="InterPro" id="IPR027417">
    <property type="entry name" value="P-loop_NTPase"/>
</dbReference>
<dbReference type="AlphaFoldDB" id="A0A328ZI65"/>
<sequence length="502" mass="56307">MPAPALPTGRARLARPVQAEAQLVDDIGGFFNDPEGFVRYVFPWGQAGTPLASEDGPDEWQREVMGEIRQALEHGADVQTAIQIAVSSGHGIGKTGLVAWIILWFMSTRDFPQVVVTANTKTQLTTKTWRELSKWHKLSINEHWFAWSATKFHHVLYPEVWFAAAIPWTEHNSEAFAGTHEKHVLVIFDEASAVADKIWEVTEGAMTTTGAMWLAFGNPTQTTGRFAQCFGKFKHRWITRQVDSRTAKMANKAQIQKWIDDYGEDHDFVRVRVRGVFPRAGSLQFIGLDTVAKAQRRKAEGYQHFAKVLGVDVARHGDDQSVFTRRQGNHVWPQKKVRQPDLMVLADLVAIEIHEFKPDAVFIDATGLGWGVIDRLRQMGFGKLVFAVQVGEKATNDGRYWNKRSELWDQGKTWLEEGGCLPADPEMEADLTGPQYGYDRRMRIVIESKDDMKARGLPSPDCADSLLLTFASPVASTTATPAKSWRDRLGMGSARSWDQSAA</sequence>
<dbReference type="Gene3D" id="3.30.420.240">
    <property type="match status" value="1"/>
</dbReference>
<comment type="caution">
    <text evidence="1">The sequence shown here is derived from an EMBL/GenBank/DDBJ whole genome shotgun (WGS) entry which is preliminary data.</text>
</comment>
<organism evidence="1 2">
    <name type="scientific">Paracidovorax anthurii</name>
    <dbReference type="NCBI Taxonomy" id="78229"/>
    <lineage>
        <taxon>Bacteria</taxon>
        <taxon>Pseudomonadati</taxon>
        <taxon>Pseudomonadota</taxon>
        <taxon>Betaproteobacteria</taxon>
        <taxon>Burkholderiales</taxon>
        <taxon>Comamonadaceae</taxon>
        <taxon>Paracidovorax</taxon>
    </lineage>
</organism>
<evidence type="ECO:0008006" key="3">
    <source>
        <dbReference type="Google" id="ProtNLM"/>
    </source>
</evidence>
<protein>
    <recommendedName>
        <fullName evidence="3">Terminase</fullName>
    </recommendedName>
</protein>
<keyword evidence="2" id="KW-1185">Reference proteome</keyword>
<accession>A0A328ZI65</accession>
<reference evidence="1 2" key="1">
    <citation type="submission" date="2018-06" db="EMBL/GenBank/DDBJ databases">
        <title>Genomic Encyclopedia of Archaeal and Bacterial Type Strains, Phase II (KMG-II): from individual species to whole genera.</title>
        <authorList>
            <person name="Goeker M."/>
        </authorList>
    </citation>
    <scope>NUCLEOTIDE SEQUENCE [LARGE SCALE GENOMIC DNA]</scope>
    <source>
        <strain evidence="1 2">CFPB 3232</strain>
    </source>
</reference>
<dbReference type="RefSeq" id="WP_146749237.1">
    <property type="nucleotide sequence ID" value="NZ_CBCSGC010000010.1"/>
</dbReference>
<dbReference type="EMBL" id="QLTA01000008">
    <property type="protein sequence ID" value="RAR85025.1"/>
    <property type="molecule type" value="Genomic_DNA"/>
</dbReference>
<evidence type="ECO:0000313" key="2">
    <source>
        <dbReference type="Proteomes" id="UP000248856"/>
    </source>
</evidence>
<dbReference type="Proteomes" id="UP000248856">
    <property type="component" value="Unassembled WGS sequence"/>
</dbReference>
<proteinExistence type="predicted"/>